<reference evidence="1" key="1">
    <citation type="journal article" date="2019" name="Sci. Rep.">
        <title>Draft genome of Tanacetum cinerariifolium, the natural source of mosquito coil.</title>
        <authorList>
            <person name="Yamashiro T."/>
            <person name="Shiraishi A."/>
            <person name="Satake H."/>
            <person name="Nakayama K."/>
        </authorList>
    </citation>
    <scope>NUCLEOTIDE SEQUENCE</scope>
</reference>
<dbReference type="AlphaFoldDB" id="A0A6L2K4M9"/>
<evidence type="ECO:0000313" key="1">
    <source>
        <dbReference type="EMBL" id="GEU43035.1"/>
    </source>
</evidence>
<sequence>MGDANPICTHGDYSKPSYEAYINTIELPEGNNVVPLRSDTIWLVQNGYSFHEHRFEDPNKHLKDFSKLVDSLDLDSANRERTRLRFFPFSLRDQASDWLERLLAGSISTWEDLTTLNKINSTCDICSGPHETQYCMGNPEQAFVEYAPLRTDKTGGESCALYEEIPSRPSMLPKFVYGNAPIKIKT</sequence>
<name>A0A6L2K4M9_TANCI</name>
<dbReference type="EMBL" id="BKCJ010001652">
    <property type="protein sequence ID" value="GEU43035.1"/>
    <property type="molecule type" value="Genomic_DNA"/>
</dbReference>
<protein>
    <submittedName>
        <fullName evidence="1">MAK10-like protein</fullName>
    </submittedName>
</protein>
<organism evidence="1">
    <name type="scientific">Tanacetum cinerariifolium</name>
    <name type="common">Dalmatian daisy</name>
    <name type="synonym">Chrysanthemum cinerariifolium</name>
    <dbReference type="NCBI Taxonomy" id="118510"/>
    <lineage>
        <taxon>Eukaryota</taxon>
        <taxon>Viridiplantae</taxon>
        <taxon>Streptophyta</taxon>
        <taxon>Embryophyta</taxon>
        <taxon>Tracheophyta</taxon>
        <taxon>Spermatophyta</taxon>
        <taxon>Magnoliopsida</taxon>
        <taxon>eudicotyledons</taxon>
        <taxon>Gunneridae</taxon>
        <taxon>Pentapetalae</taxon>
        <taxon>asterids</taxon>
        <taxon>campanulids</taxon>
        <taxon>Asterales</taxon>
        <taxon>Asteraceae</taxon>
        <taxon>Asteroideae</taxon>
        <taxon>Anthemideae</taxon>
        <taxon>Anthemidinae</taxon>
        <taxon>Tanacetum</taxon>
    </lineage>
</organism>
<gene>
    <name evidence="1" type="ORF">Tci_015013</name>
</gene>
<accession>A0A6L2K4M9</accession>
<proteinExistence type="predicted"/>
<comment type="caution">
    <text evidence="1">The sequence shown here is derived from an EMBL/GenBank/DDBJ whole genome shotgun (WGS) entry which is preliminary data.</text>
</comment>